<gene>
    <name evidence="6" type="ORF">FKY71_11605</name>
</gene>
<comment type="caution">
    <text evidence="6">The sequence shown here is derived from an EMBL/GenBank/DDBJ whole genome shotgun (WGS) entry which is preliminary data.</text>
</comment>
<evidence type="ECO:0000313" key="7">
    <source>
        <dbReference type="Proteomes" id="UP000315400"/>
    </source>
</evidence>
<dbReference type="SMART" id="SM00382">
    <property type="entry name" value="AAA"/>
    <property type="match status" value="1"/>
</dbReference>
<dbReference type="CDD" id="cd19481">
    <property type="entry name" value="RecA-like_protease"/>
    <property type="match status" value="1"/>
</dbReference>
<organism evidence="6 7">
    <name type="scientific">Spiribacter salinus</name>
    <dbReference type="NCBI Taxonomy" id="1335746"/>
    <lineage>
        <taxon>Bacteria</taxon>
        <taxon>Pseudomonadati</taxon>
        <taxon>Pseudomonadota</taxon>
        <taxon>Gammaproteobacteria</taxon>
        <taxon>Chromatiales</taxon>
        <taxon>Ectothiorhodospiraceae</taxon>
        <taxon>Spiribacter</taxon>
    </lineage>
</organism>
<dbReference type="Gene3D" id="3.40.50.300">
    <property type="entry name" value="P-loop containing nucleotide triphosphate hydrolases"/>
    <property type="match status" value="1"/>
</dbReference>
<keyword evidence="3" id="KW-0067">ATP-binding</keyword>
<reference evidence="6 7" key="1">
    <citation type="submission" date="2019-06" db="EMBL/GenBank/DDBJ databases">
        <title>Metagenome assembled Genome of Spiribacter salinus SL48-SHIP from the microbial mat of Salt Lake 48 (Novosibirsk region, Russia).</title>
        <authorList>
            <person name="Shipova A."/>
            <person name="Rozanov A.S."/>
            <person name="Bryanskaya A.V."/>
            <person name="Peltek S.E."/>
        </authorList>
    </citation>
    <scope>NUCLEOTIDE SEQUENCE [LARGE SCALE GENOMIC DNA]</scope>
    <source>
        <strain evidence="6">SL48-SHIP-2</strain>
    </source>
</reference>
<evidence type="ECO:0000256" key="4">
    <source>
        <dbReference type="SAM" id="MobiDB-lite"/>
    </source>
</evidence>
<dbReference type="PANTHER" id="PTHR23073">
    <property type="entry name" value="26S PROTEASOME REGULATORY SUBUNIT"/>
    <property type="match status" value="1"/>
</dbReference>
<dbReference type="Proteomes" id="UP000315400">
    <property type="component" value="Unassembled WGS sequence"/>
</dbReference>
<evidence type="ECO:0000259" key="5">
    <source>
        <dbReference type="SMART" id="SM00382"/>
    </source>
</evidence>
<evidence type="ECO:0000256" key="1">
    <source>
        <dbReference type="ARBA" id="ARBA00006914"/>
    </source>
</evidence>
<feature type="domain" description="AAA+ ATPase" evidence="5">
    <location>
        <begin position="52"/>
        <end position="181"/>
    </location>
</feature>
<dbReference type="GO" id="GO:0005524">
    <property type="term" value="F:ATP binding"/>
    <property type="evidence" value="ECO:0007669"/>
    <property type="project" value="UniProtKB-KW"/>
</dbReference>
<dbReference type="InterPro" id="IPR003593">
    <property type="entry name" value="AAA+_ATPase"/>
</dbReference>
<sequence>MSHRLKALGRRSIERPQAQHRTDGPQMPKYRLEWLNIRPGLDGIVKRLTRRQRVRLCLHGFPGSGKTALARHLAERLGRKLTTAHASSLLDKYVGGTEAKLAALFEQAREQNAVLLLDEVDTLLMQRDNGMQSWEISHTNELLVQIENFAGILLATTNRVDSLDCAVMRRFDLKVEFLPLAPEPLRDLLKAVLPERDHARLATIPTNHLASRCLTPGNVRTALDQLDLRGLPLRLNTLMDALTLEEREQHGKRQFISLYKIQPSQHGCL</sequence>
<dbReference type="InterPro" id="IPR027417">
    <property type="entry name" value="P-loop_NTPase"/>
</dbReference>
<dbReference type="SUPFAM" id="SSF52540">
    <property type="entry name" value="P-loop containing nucleoside triphosphate hydrolases"/>
    <property type="match status" value="1"/>
</dbReference>
<keyword evidence="2" id="KW-0547">Nucleotide-binding</keyword>
<accession>A0A540VQ25</accession>
<dbReference type="Pfam" id="PF00004">
    <property type="entry name" value="AAA"/>
    <property type="match status" value="1"/>
</dbReference>
<dbReference type="AlphaFoldDB" id="A0A540VQ25"/>
<protein>
    <submittedName>
        <fullName evidence="6">AAA family ATPase</fullName>
    </submittedName>
</protein>
<proteinExistence type="inferred from homology"/>
<comment type="similarity">
    <text evidence="1">Belongs to the AAA ATPase family.</text>
</comment>
<feature type="region of interest" description="Disordered" evidence="4">
    <location>
        <begin position="1"/>
        <end position="26"/>
    </location>
</feature>
<dbReference type="InterPro" id="IPR003959">
    <property type="entry name" value="ATPase_AAA_core"/>
</dbReference>
<name>A0A540VQ25_9GAMM</name>
<evidence type="ECO:0000256" key="3">
    <source>
        <dbReference type="ARBA" id="ARBA00022840"/>
    </source>
</evidence>
<dbReference type="GO" id="GO:0016887">
    <property type="term" value="F:ATP hydrolysis activity"/>
    <property type="evidence" value="ECO:0007669"/>
    <property type="project" value="InterPro"/>
</dbReference>
<evidence type="ECO:0000256" key="2">
    <source>
        <dbReference type="ARBA" id="ARBA00022741"/>
    </source>
</evidence>
<dbReference type="InterPro" id="IPR050221">
    <property type="entry name" value="26S_Proteasome_ATPase"/>
</dbReference>
<evidence type="ECO:0000313" key="6">
    <source>
        <dbReference type="EMBL" id="TQE98862.1"/>
    </source>
</evidence>
<dbReference type="EMBL" id="VIFK01000123">
    <property type="protein sequence ID" value="TQE98862.1"/>
    <property type="molecule type" value="Genomic_DNA"/>
</dbReference>